<dbReference type="Gene3D" id="1.20.58.1040">
    <property type="match status" value="1"/>
</dbReference>
<feature type="signal peptide" evidence="3">
    <location>
        <begin position="1"/>
        <end position="20"/>
    </location>
</feature>
<reference evidence="5" key="1">
    <citation type="submission" date="2019-05" db="EMBL/GenBank/DDBJ databases">
        <title>The de novo reference genome and transcriptome assemblies of the wild tomato species Solanum chilense.</title>
        <authorList>
            <person name="Stam R."/>
            <person name="Nosenko T."/>
            <person name="Hoerger A.C."/>
            <person name="Stephan W."/>
            <person name="Seidel M.A."/>
            <person name="Kuhn J.M.M."/>
            <person name="Haberer G."/>
            <person name="Tellier A."/>
        </authorList>
    </citation>
    <scope>NUCLEOTIDE SEQUENCE</scope>
    <source>
        <tissue evidence="5">Mature leaves</tissue>
    </source>
</reference>
<name>A0A6N2BNM2_SOLCI</name>
<evidence type="ECO:0000256" key="1">
    <source>
        <dbReference type="ARBA" id="ARBA00022729"/>
    </source>
</evidence>
<evidence type="ECO:0000259" key="4">
    <source>
        <dbReference type="SMART" id="SM00768"/>
    </source>
</evidence>
<dbReference type="InterPro" id="IPR012946">
    <property type="entry name" value="X8"/>
</dbReference>
<sequence>MAAFVLSLILILALTGYSSGANYCVCKDGFADTILQHNIDYACGNGADCTGILQNGPCYNPNTIKDHCSYAVNSYYQRKASTGATCDFTGSASLTSTPPASSSSACYQTTGGTGTGTNTGINNPTFGMGPTGSGGFNPDGSGTEALHQNRVFITMALLFTSSFLMVCLRI</sequence>
<feature type="domain" description="X8" evidence="4">
    <location>
        <begin position="22"/>
        <end position="108"/>
    </location>
</feature>
<proteinExistence type="predicted"/>
<dbReference type="InterPro" id="IPR044788">
    <property type="entry name" value="X8_dom_prot"/>
</dbReference>
<organism evidence="5">
    <name type="scientific">Solanum chilense</name>
    <name type="common">Tomato</name>
    <name type="synonym">Lycopersicon chilense</name>
    <dbReference type="NCBI Taxonomy" id="4083"/>
    <lineage>
        <taxon>Eukaryota</taxon>
        <taxon>Viridiplantae</taxon>
        <taxon>Streptophyta</taxon>
        <taxon>Embryophyta</taxon>
        <taxon>Tracheophyta</taxon>
        <taxon>Spermatophyta</taxon>
        <taxon>Magnoliopsida</taxon>
        <taxon>eudicotyledons</taxon>
        <taxon>Gunneridae</taxon>
        <taxon>Pentapetalae</taxon>
        <taxon>asterids</taxon>
        <taxon>lamiids</taxon>
        <taxon>Solanales</taxon>
        <taxon>Solanaceae</taxon>
        <taxon>Solanoideae</taxon>
        <taxon>Solaneae</taxon>
        <taxon>Solanum</taxon>
        <taxon>Solanum subgen. Lycopersicon</taxon>
    </lineage>
</organism>
<dbReference type="PANTHER" id="PTHR31044:SF131">
    <property type="entry name" value="PLASMODESMATA CALLOSE-BINDING PROTEIN 3-LIKE"/>
    <property type="match status" value="1"/>
</dbReference>
<feature type="chain" id="PRO_5026685567" description="X8 domain-containing protein" evidence="3">
    <location>
        <begin position="21"/>
        <end position="170"/>
    </location>
</feature>
<comment type="caution">
    <text evidence="5">The sequence shown here is derived from an EMBL/GenBank/DDBJ whole genome shotgun (WGS) entry which is preliminary data.</text>
</comment>
<evidence type="ECO:0000256" key="3">
    <source>
        <dbReference type="SAM" id="SignalP"/>
    </source>
</evidence>
<dbReference type="PANTHER" id="PTHR31044">
    <property type="entry name" value="BETA-1,3 GLUCANASE"/>
    <property type="match status" value="1"/>
</dbReference>
<dbReference type="SMART" id="SM00768">
    <property type="entry name" value="X8"/>
    <property type="match status" value="1"/>
</dbReference>
<evidence type="ECO:0000313" key="5">
    <source>
        <dbReference type="EMBL" id="TMW96676.1"/>
    </source>
</evidence>
<feature type="compositionally biased region" description="Low complexity" evidence="2">
    <location>
        <begin position="118"/>
        <end position="127"/>
    </location>
</feature>
<dbReference type="AlphaFoldDB" id="A0A6N2BNM2"/>
<protein>
    <recommendedName>
        <fullName evidence="4">X8 domain-containing protein</fullName>
    </recommendedName>
</protein>
<accession>A0A6N2BNM2</accession>
<keyword evidence="1 3" id="KW-0732">Signal</keyword>
<dbReference type="EMBL" id="RXGB01002019">
    <property type="protein sequence ID" value="TMW96676.1"/>
    <property type="molecule type" value="Genomic_DNA"/>
</dbReference>
<feature type="region of interest" description="Disordered" evidence="2">
    <location>
        <begin position="116"/>
        <end position="141"/>
    </location>
</feature>
<dbReference type="GO" id="GO:0009506">
    <property type="term" value="C:plasmodesma"/>
    <property type="evidence" value="ECO:0007669"/>
    <property type="project" value="UniProtKB-ARBA"/>
</dbReference>
<dbReference type="Pfam" id="PF07983">
    <property type="entry name" value="X8"/>
    <property type="match status" value="1"/>
</dbReference>
<gene>
    <name evidence="5" type="ORF">EJD97_007015</name>
</gene>
<evidence type="ECO:0000256" key="2">
    <source>
        <dbReference type="SAM" id="MobiDB-lite"/>
    </source>
</evidence>